<evidence type="ECO:0000313" key="4">
    <source>
        <dbReference type="EMBL" id="MRX07140.1"/>
    </source>
</evidence>
<keyword evidence="1" id="KW-0482">Metalloprotease</keyword>
<dbReference type="Proteomes" id="UP000481037">
    <property type="component" value="Unassembled WGS sequence"/>
</dbReference>
<evidence type="ECO:0000256" key="1">
    <source>
        <dbReference type="ARBA" id="ARBA00023049"/>
    </source>
</evidence>
<evidence type="ECO:0000313" key="5">
    <source>
        <dbReference type="Proteomes" id="UP000481037"/>
    </source>
</evidence>
<dbReference type="PANTHER" id="PTHR30471:SF3">
    <property type="entry name" value="UPF0758 PROTEIN YEES-RELATED"/>
    <property type="match status" value="1"/>
</dbReference>
<evidence type="ECO:0000259" key="2">
    <source>
        <dbReference type="Pfam" id="PF04002"/>
    </source>
</evidence>
<accession>A0A6L5QC31</accession>
<dbReference type="Pfam" id="PF04002">
    <property type="entry name" value="RadC"/>
    <property type="match status" value="1"/>
</dbReference>
<proteinExistence type="predicted"/>
<dbReference type="GO" id="GO:0008237">
    <property type="term" value="F:metallopeptidase activity"/>
    <property type="evidence" value="ECO:0007669"/>
    <property type="project" value="UniProtKB-KW"/>
</dbReference>
<dbReference type="InterPro" id="IPR046778">
    <property type="entry name" value="UPF0758_N"/>
</dbReference>
<evidence type="ECO:0000259" key="3">
    <source>
        <dbReference type="Pfam" id="PF20582"/>
    </source>
</evidence>
<feature type="domain" description="RadC-like JAB" evidence="2">
    <location>
        <begin position="105"/>
        <end position="153"/>
    </location>
</feature>
<keyword evidence="1" id="KW-0645">Protease</keyword>
<dbReference type="PANTHER" id="PTHR30471">
    <property type="entry name" value="DNA REPAIR PROTEIN RADC"/>
    <property type="match status" value="1"/>
</dbReference>
<dbReference type="InterPro" id="IPR025657">
    <property type="entry name" value="RadC_JAB"/>
</dbReference>
<name>A0A6L5QC31_9BURK</name>
<comment type="caution">
    <text evidence="4">The sequence shown here is derived from an EMBL/GenBank/DDBJ whole genome shotgun (WGS) entry which is preliminary data.</text>
</comment>
<dbReference type="Gene3D" id="3.40.140.10">
    <property type="entry name" value="Cytidine Deaminase, domain 2"/>
    <property type="match status" value="1"/>
</dbReference>
<dbReference type="InterPro" id="IPR001405">
    <property type="entry name" value="UPF0758"/>
</dbReference>
<protein>
    <submittedName>
        <fullName evidence="4">Uncharacterized protein</fullName>
    </submittedName>
</protein>
<keyword evidence="5" id="KW-1185">Reference proteome</keyword>
<sequence length="187" mass="20981">MPILDWPQEKRPRERLIREGAQALSEAELLAIFLRTGVSGKDAVELGRDIMHHFGSLQRLFGATLPEFAALHGLGPAKFAQLQAVMELARRAILEEIQAGAMLGSPLAVKAYLRTAFAGKPFESFHVLFLDVKNRLIDAKELFRGTLTHTEAQYLRNNFSKKRVSKTTPILPRVSVFVCVTWSLRNI</sequence>
<dbReference type="AlphaFoldDB" id="A0A6L5QC31"/>
<dbReference type="EMBL" id="WKJM01000003">
    <property type="protein sequence ID" value="MRX07140.1"/>
    <property type="molecule type" value="Genomic_DNA"/>
</dbReference>
<reference evidence="4 5" key="1">
    <citation type="submission" date="2019-11" db="EMBL/GenBank/DDBJ databases">
        <title>Novel species isolated from a subtropical stream in China.</title>
        <authorList>
            <person name="Lu H."/>
        </authorList>
    </citation>
    <scope>NUCLEOTIDE SEQUENCE [LARGE SCALE GENOMIC DNA]</scope>
    <source>
        <strain evidence="4 5">FT25W</strain>
    </source>
</reference>
<dbReference type="RefSeq" id="WP_154362106.1">
    <property type="nucleotide sequence ID" value="NZ_WKJM01000003.1"/>
</dbReference>
<feature type="domain" description="UPF0758" evidence="3">
    <location>
        <begin position="3"/>
        <end position="80"/>
    </location>
</feature>
<organism evidence="4 5">
    <name type="scientific">Duganella alba</name>
    <dbReference type="NCBI Taxonomy" id="2666081"/>
    <lineage>
        <taxon>Bacteria</taxon>
        <taxon>Pseudomonadati</taxon>
        <taxon>Pseudomonadota</taxon>
        <taxon>Betaproteobacteria</taxon>
        <taxon>Burkholderiales</taxon>
        <taxon>Oxalobacteraceae</taxon>
        <taxon>Telluria group</taxon>
        <taxon>Duganella</taxon>
    </lineage>
</organism>
<dbReference type="Pfam" id="PF20582">
    <property type="entry name" value="UPF0758_N"/>
    <property type="match status" value="1"/>
</dbReference>
<gene>
    <name evidence="4" type="ORF">GJ697_04745</name>
</gene>
<dbReference type="InterPro" id="IPR010994">
    <property type="entry name" value="RuvA_2-like"/>
</dbReference>
<dbReference type="SUPFAM" id="SSF47781">
    <property type="entry name" value="RuvA domain 2-like"/>
    <property type="match status" value="1"/>
</dbReference>
<keyword evidence="1" id="KW-0378">Hydrolase</keyword>